<proteinExistence type="predicted"/>
<dbReference type="Gene3D" id="2.60.120.1140">
    <property type="entry name" value="Protein of unknown function DUF192"/>
    <property type="match status" value="1"/>
</dbReference>
<protein>
    <submittedName>
        <fullName evidence="1">DUF192 domain-containing protein</fullName>
    </submittedName>
</protein>
<dbReference type="EMBL" id="JAABLQ010000001">
    <property type="protein sequence ID" value="NBN78096.1"/>
    <property type="molecule type" value="Genomic_DNA"/>
</dbReference>
<dbReference type="PANTHER" id="PTHR37953">
    <property type="entry name" value="UPF0127 PROTEIN MJ1496"/>
    <property type="match status" value="1"/>
</dbReference>
<accession>A0A7X5F1L8</accession>
<name>A0A7X5F1L8_9HYPH</name>
<dbReference type="Proteomes" id="UP000586722">
    <property type="component" value="Unassembled WGS sequence"/>
</dbReference>
<evidence type="ECO:0000313" key="2">
    <source>
        <dbReference type="Proteomes" id="UP000586722"/>
    </source>
</evidence>
<gene>
    <name evidence="1" type="ORF">GWI72_07440</name>
</gene>
<dbReference type="InterPro" id="IPR038695">
    <property type="entry name" value="Saro_0823-like_sf"/>
</dbReference>
<comment type="caution">
    <text evidence="1">The sequence shown here is derived from an EMBL/GenBank/DDBJ whole genome shotgun (WGS) entry which is preliminary data.</text>
</comment>
<evidence type="ECO:0000313" key="1">
    <source>
        <dbReference type="EMBL" id="NBN78096.1"/>
    </source>
</evidence>
<sequence length="183" mass="19520">MRITRFTAPTRALTVRSRQAPAASWRESAGIAARAVILVAIVLFGVLVSRVARAEGLPVETVTIATDAGAVAFRAEVAATEEDRATGLMNRRELAADAGMLFIFEDEGERYFWMRNTYISLDIIFISAAGQIVSIAPSTEPLSERIIPSGGAARFVLEVVAGTSSRLGIRPGQTVTSPSIAAR</sequence>
<dbReference type="Pfam" id="PF02643">
    <property type="entry name" value="DUF192"/>
    <property type="match status" value="1"/>
</dbReference>
<dbReference type="RefSeq" id="WP_161673389.1">
    <property type="nucleotide sequence ID" value="NZ_JAABLP010000001.1"/>
</dbReference>
<dbReference type="AlphaFoldDB" id="A0A7X5F1L8"/>
<organism evidence="1 2">
    <name type="scientific">Pannonibacter tanglangensis</name>
    <dbReference type="NCBI Taxonomy" id="2750084"/>
    <lineage>
        <taxon>Bacteria</taxon>
        <taxon>Pseudomonadati</taxon>
        <taxon>Pseudomonadota</taxon>
        <taxon>Alphaproteobacteria</taxon>
        <taxon>Hyphomicrobiales</taxon>
        <taxon>Stappiaceae</taxon>
        <taxon>Pannonibacter</taxon>
    </lineage>
</organism>
<dbReference type="InterPro" id="IPR003795">
    <property type="entry name" value="DUF192"/>
</dbReference>
<dbReference type="PANTHER" id="PTHR37953:SF1">
    <property type="entry name" value="UPF0127 PROTEIN MJ1496"/>
    <property type="match status" value="1"/>
</dbReference>
<keyword evidence="2" id="KW-1185">Reference proteome</keyword>
<reference evidence="2" key="1">
    <citation type="submission" date="2020-01" db="EMBL/GenBank/DDBJ databases">
        <authorList>
            <person name="Fang Y."/>
            <person name="Sun R."/>
            <person name="Nie L."/>
            <person name="He J."/>
            <person name="Hao L."/>
            <person name="Wang L."/>
            <person name="Su S."/>
            <person name="Lv E."/>
            <person name="Zhang Z."/>
            <person name="Xie R."/>
            <person name="Liu H."/>
        </authorList>
    </citation>
    <scope>NUCLEOTIDE SEQUENCE [LARGE SCALE GENOMIC DNA]</scope>
    <source>
        <strain evidence="2">XCT-53</strain>
    </source>
</reference>